<dbReference type="InterPro" id="IPR051133">
    <property type="entry name" value="Adapter_Engulfment-Domain"/>
</dbReference>
<accession>A0A815GWC3</accession>
<dbReference type="EMBL" id="CAJOBI010013135">
    <property type="protein sequence ID" value="CAF4169464.1"/>
    <property type="molecule type" value="Genomic_DNA"/>
</dbReference>
<dbReference type="Proteomes" id="UP000681720">
    <property type="component" value="Unassembled WGS sequence"/>
</dbReference>
<evidence type="ECO:0000313" key="11">
    <source>
        <dbReference type="EMBL" id="CAF4169464.1"/>
    </source>
</evidence>
<evidence type="ECO:0000313" key="13">
    <source>
        <dbReference type="Proteomes" id="UP000663866"/>
    </source>
</evidence>
<evidence type="ECO:0000313" key="9">
    <source>
        <dbReference type="EMBL" id="CAF3969502.1"/>
    </source>
</evidence>
<feature type="region of interest" description="Disordered" evidence="1">
    <location>
        <begin position="109"/>
        <end position="154"/>
    </location>
</feature>
<organism evidence="3 12">
    <name type="scientific">Rotaria magnacalcarata</name>
    <dbReference type="NCBI Taxonomy" id="392030"/>
    <lineage>
        <taxon>Eukaryota</taxon>
        <taxon>Metazoa</taxon>
        <taxon>Spiralia</taxon>
        <taxon>Gnathifera</taxon>
        <taxon>Rotifera</taxon>
        <taxon>Eurotatoria</taxon>
        <taxon>Bdelloidea</taxon>
        <taxon>Philodinida</taxon>
        <taxon>Philodinidae</taxon>
        <taxon>Rotaria</taxon>
    </lineage>
</organism>
<dbReference type="EMBL" id="CAJNRE010019821">
    <property type="protein sequence ID" value="CAF2211745.1"/>
    <property type="molecule type" value="Genomic_DNA"/>
</dbReference>
<gene>
    <name evidence="9" type="ORF">BYL167_LOCUS11998</name>
    <name evidence="3" type="ORF">CJN711_LOCUS19164</name>
    <name evidence="10" type="ORF">GIL414_LOCUS17570</name>
    <name evidence="2" type="ORF">KQP761_LOCUS4194</name>
    <name evidence="6" type="ORF">MBJ925_LOCUS35918</name>
    <name evidence="8" type="ORF">OVN521_LOCUS9984</name>
    <name evidence="11" type="ORF">SMN809_LOCUS20536</name>
    <name evidence="7" type="ORF">UXM345_LOCUS10329</name>
    <name evidence="4" type="ORF">WKI299_LOCUS2277</name>
    <name evidence="5" type="ORF">XDN619_LOCUS29296</name>
</gene>
<dbReference type="EMBL" id="CAJNOV010008970">
    <property type="protein sequence ID" value="CAF1345807.1"/>
    <property type="molecule type" value="Genomic_DNA"/>
</dbReference>
<dbReference type="Proteomes" id="UP000681967">
    <property type="component" value="Unassembled WGS sequence"/>
</dbReference>
<proteinExistence type="predicted"/>
<dbReference type="EMBL" id="CAJNRG010014271">
    <property type="protein sequence ID" value="CAF2154757.1"/>
    <property type="molecule type" value="Genomic_DNA"/>
</dbReference>
<dbReference type="SUPFAM" id="SSF50729">
    <property type="entry name" value="PH domain-like"/>
    <property type="match status" value="1"/>
</dbReference>
<evidence type="ECO:0000313" key="3">
    <source>
        <dbReference type="EMBL" id="CAF1345807.1"/>
    </source>
</evidence>
<dbReference type="EMBL" id="CAJNRF010000215">
    <property type="protein sequence ID" value="CAF1948224.1"/>
    <property type="molecule type" value="Genomic_DNA"/>
</dbReference>
<dbReference type="Proteomes" id="UP000663842">
    <property type="component" value="Unassembled WGS sequence"/>
</dbReference>
<dbReference type="Proteomes" id="UP000676336">
    <property type="component" value="Unassembled WGS sequence"/>
</dbReference>
<dbReference type="Gene3D" id="2.30.29.30">
    <property type="entry name" value="Pleckstrin-homology domain (PH domain)/Phosphotyrosine-binding domain (PTB)"/>
    <property type="match status" value="1"/>
</dbReference>
<feature type="region of interest" description="Disordered" evidence="1">
    <location>
        <begin position="17"/>
        <end position="38"/>
    </location>
</feature>
<reference evidence="3" key="1">
    <citation type="submission" date="2021-02" db="EMBL/GenBank/DDBJ databases">
        <authorList>
            <person name="Nowell W R."/>
        </authorList>
    </citation>
    <scope>NUCLEOTIDE SEQUENCE</scope>
</reference>
<dbReference type="Proteomes" id="UP000663855">
    <property type="component" value="Unassembled WGS sequence"/>
</dbReference>
<evidence type="ECO:0000313" key="7">
    <source>
        <dbReference type="EMBL" id="CAF3897191.1"/>
    </source>
</evidence>
<feature type="compositionally biased region" description="Basic and acidic residues" evidence="1">
    <location>
        <begin position="396"/>
        <end position="409"/>
    </location>
</feature>
<dbReference type="OrthoDB" id="9994289at2759"/>
<dbReference type="AlphaFoldDB" id="A0A815GWC3"/>
<name>A0A815GWC3_9BILA</name>
<dbReference type="EMBL" id="CAJOBJ010008394">
    <property type="protein sequence ID" value="CAF4110969.1"/>
    <property type="molecule type" value="Genomic_DNA"/>
</dbReference>
<feature type="region of interest" description="Disordered" evidence="1">
    <location>
        <begin position="267"/>
        <end position="287"/>
    </location>
</feature>
<dbReference type="EMBL" id="CAJOBG010001247">
    <property type="protein sequence ID" value="CAF3910020.1"/>
    <property type="molecule type" value="Genomic_DNA"/>
</dbReference>
<evidence type="ECO:0000313" key="10">
    <source>
        <dbReference type="EMBL" id="CAF4110969.1"/>
    </source>
</evidence>
<dbReference type="Proteomes" id="UP000663866">
    <property type="component" value="Unassembled WGS sequence"/>
</dbReference>
<keyword evidence="13" id="KW-1185">Reference proteome</keyword>
<dbReference type="Proteomes" id="UP000663834">
    <property type="component" value="Unassembled WGS sequence"/>
</dbReference>
<evidence type="ECO:0000313" key="2">
    <source>
        <dbReference type="EMBL" id="CAF1289377.1"/>
    </source>
</evidence>
<feature type="compositionally biased region" description="Polar residues" evidence="1">
    <location>
        <begin position="28"/>
        <end position="37"/>
    </location>
</feature>
<feature type="region of interest" description="Disordered" evidence="1">
    <location>
        <begin position="358"/>
        <end position="409"/>
    </location>
</feature>
<dbReference type="Proteomes" id="UP000663824">
    <property type="component" value="Unassembled WGS sequence"/>
</dbReference>
<dbReference type="PANTHER" id="PTHR11232:SF57">
    <property type="entry name" value="RE46159P"/>
    <property type="match status" value="1"/>
</dbReference>
<feature type="compositionally biased region" description="Polar residues" evidence="1">
    <location>
        <begin position="142"/>
        <end position="154"/>
    </location>
</feature>
<dbReference type="PANTHER" id="PTHR11232">
    <property type="entry name" value="PHOSPHOTYROSINE INTERACTION DOMAIN-CONTAINING FAMILY MEMBER"/>
    <property type="match status" value="1"/>
</dbReference>
<dbReference type="Proteomes" id="UP000663887">
    <property type="component" value="Unassembled WGS sequence"/>
</dbReference>
<protein>
    <submittedName>
        <fullName evidence="3">Uncharacterized protein</fullName>
    </submittedName>
</protein>
<evidence type="ECO:0000313" key="8">
    <source>
        <dbReference type="EMBL" id="CAF3910020.1"/>
    </source>
</evidence>
<dbReference type="EMBL" id="CAJOBF010000981">
    <property type="protein sequence ID" value="CAF3897191.1"/>
    <property type="molecule type" value="Genomic_DNA"/>
</dbReference>
<feature type="compositionally biased region" description="Basic residues" evidence="1">
    <location>
        <begin position="381"/>
        <end position="395"/>
    </location>
</feature>
<feature type="region of interest" description="Disordered" evidence="1">
    <location>
        <begin position="63"/>
        <end position="83"/>
    </location>
</feature>
<evidence type="ECO:0000313" key="4">
    <source>
        <dbReference type="EMBL" id="CAF1948224.1"/>
    </source>
</evidence>
<evidence type="ECO:0000313" key="5">
    <source>
        <dbReference type="EMBL" id="CAF2154757.1"/>
    </source>
</evidence>
<dbReference type="EMBL" id="CAJNOW010000684">
    <property type="protein sequence ID" value="CAF1289377.1"/>
    <property type="molecule type" value="Genomic_DNA"/>
</dbReference>
<evidence type="ECO:0000313" key="6">
    <source>
        <dbReference type="EMBL" id="CAF2211745.1"/>
    </source>
</evidence>
<evidence type="ECO:0000256" key="1">
    <source>
        <dbReference type="SAM" id="MobiDB-lite"/>
    </source>
</evidence>
<comment type="caution">
    <text evidence="3">The sequence shown here is derived from an EMBL/GenBank/DDBJ whole genome shotgun (WGS) entry which is preliminary data.</text>
</comment>
<dbReference type="InterPro" id="IPR011993">
    <property type="entry name" value="PH-like_dom_sf"/>
</dbReference>
<dbReference type="EMBL" id="CAJOBH010003877">
    <property type="protein sequence ID" value="CAF3969502.1"/>
    <property type="molecule type" value="Genomic_DNA"/>
</dbReference>
<dbReference type="Proteomes" id="UP000663856">
    <property type="component" value="Unassembled WGS sequence"/>
</dbReference>
<evidence type="ECO:0000313" key="12">
    <source>
        <dbReference type="Proteomes" id="UP000663855"/>
    </source>
</evidence>
<sequence length="409" mass="46795">MARREDHHQQRQIQYATILPSNAPADANGSNDSFSLRKQTELERAKALYVDFEDAFQDDTTNHDYFGLQSHHPESKQNEQNSHQPTNFYLQSIETISEVKNANFSPFVRHHASRESSRPSTPSDTPPGQPKNNHRANPLASLPSSSQNHHSLDSNGMVNLQEDFANLNLIHTNDIDDLPAPFTPDAIRIQIKHNDNFPTVSSQFKLILPQYFLVKYLGRAKCPELWGSTAVRAPIDDMVNNARKFSSMNEMPTLEVCINTRGLTLTHRQSPTRSKHDSHNHSPSRHQNGLIPLEYISYVMHDIKYSKISACIVLRQPKTSPSSDKKNNHDKTLTECYAFLFQSKEHAHRFALSLSEAFNSQKHSSRGSKQNHDDRKGGRSPQRRLKHRSHHHEKIRGKYDDSYLRDSEV</sequence>